<reference evidence="1" key="1">
    <citation type="submission" date="2020-05" db="EMBL/GenBank/DDBJ databases">
        <authorList>
            <person name="Chiriac C."/>
            <person name="Salcher M."/>
            <person name="Ghai R."/>
            <person name="Kavagutti S V."/>
        </authorList>
    </citation>
    <scope>NUCLEOTIDE SEQUENCE</scope>
</reference>
<protein>
    <submittedName>
        <fullName evidence="1">Unannotated protein</fullName>
    </submittedName>
</protein>
<gene>
    <name evidence="1" type="ORF">UFOPK3495_01291</name>
</gene>
<proteinExistence type="predicted"/>
<name>A0A6J7GDU8_9ZZZZ</name>
<organism evidence="1">
    <name type="scientific">freshwater metagenome</name>
    <dbReference type="NCBI Taxonomy" id="449393"/>
    <lineage>
        <taxon>unclassified sequences</taxon>
        <taxon>metagenomes</taxon>
        <taxon>ecological metagenomes</taxon>
    </lineage>
</organism>
<evidence type="ECO:0000313" key="1">
    <source>
        <dbReference type="EMBL" id="CAB4906417.1"/>
    </source>
</evidence>
<dbReference type="EMBL" id="CAFBMC010000081">
    <property type="protein sequence ID" value="CAB4906417.1"/>
    <property type="molecule type" value="Genomic_DNA"/>
</dbReference>
<dbReference type="AlphaFoldDB" id="A0A6J7GDU8"/>
<sequence>METVPSTTVPEIVGNAVPATAAETVVPLAVHVA</sequence>
<accession>A0A6J7GDU8</accession>